<keyword evidence="4" id="KW-1185">Reference proteome</keyword>
<comment type="caution">
    <text evidence="3">The sequence shown here is derived from an EMBL/GenBank/DDBJ whole genome shotgun (WGS) entry which is preliminary data.</text>
</comment>
<gene>
    <name evidence="3" type="ORF">HNQ39_002542</name>
</gene>
<sequence length="130" mass="15091">MSKQNDDEFYMPSGFLPPAAPTPRTTSPRSAPSSGCGCWQVAGWLFVIFCLFIFFGIRHLEQEVERKERAAKAYFASPQYQWYLNSKQGKEDQKRGQESMRKMIEEMQQNGWRLSRQPWKLPAHKPSGTK</sequence>
<reference evidence="3 4" key="1">
    <citation type="submission" date="2020-08" db="EMBL/GenBank/DDBJ databases">
        <title>Genomic Encyclopedia of Type Strains, Phase IV (KMG-IV): sequencing the most valuable type-strain genomes for metagenomic binning, comparative biology and taxonomic classification.</title>
        <authorList>
            <person name="Goeker M."/>
        </authorList>
    </citation>
    <scope>NUCLEOTIDE SEQUENCE [LARGE SCALE GENOMIC DNA]</scope>
    <source>
        <strain evidence="3 4">DSM 23562</strain>
    </source>
</reference>
<feature type="region of interest" description="Disordered" evidence="1">
    <location>
        <begin position="1"/>
        <end position="35"/>
    </location>
</feature>
<dbReference type="RefSeq" id="WP_184196282.1">
    <property type="nucleotide sequence ID" value="NZ_JACHGW010000002.1"/>
</dbReference>
<evidence type="ECO:0000313" key="3">
    <source>
        <dbReference type="EMBL" id="MBB6050751.1"/>
    </source>
</evidence>
<evidence type="ECO:0000256" key="2">
    <source>
        <dbReference type="SAM" id="Phobius"/>
    </source>
</evidence>
<accession>A0A7W9SQ62</accession>
<feature type="transmembrane region" description="Helical" evidence="2">
    <location>
        <begin position="41"/>
        <end position="60"/>
    </location>
</feature>
<evidence type="ECO:0000313" key="4">
    <source>
        <dbReference type="Proteomes" id="UP000520814"/>
    </source>
</evidence>
<feature type="compositionally biased region" description="Low complexity" evidence="1">
    <location>
        <begin position="22"/>
        <end position="34"/>
    </location>
</feature>
<feature type="region of interest" description="Disordered" evidence="1">
    <location>
        <begin position="86"/>
        <end position="130"/>
    </location>
</feature>
<dbReference type="AlphaFoldDB" id="A0A7W9SQ62"/>
<dbReference type="Proteomes" id="UP000520814">
    <property type="component" value="Unassembled WGS sequence"/>
</dbReference>
<evidence type="ECO:0000256" key="1">
    <source>
        <dbReference type="SAM" id="MobiDB-lite"/>
    </source>
</evidence>
<keyword evidence="2" id="KW-1133">Transmembrane helix</keyword>
<organism evidence="3 4">
    <name type="scientific">Armatimonas rosea</name>
    <dbReference type="NCBI Taxonomy" id="685828"/>
    <lineage>
        <taxon>Bacteria</taxon>
        <taxon>Bacillati</taxon>
        <taxon>Armatimonadota</taxon>
        <taxon>Armatimonadia</taxon>
        <taxon>Armatimonadales</taxon>
        <taxon>Armatimonadaceae</taxon>
        <taxon>Armatimonas</taxon>
    </lineage>
</organism>
<keyword evidence="2" id="KW-0812">Transmembrane</keyword>
<protein>
    <submittedName>
        <fullName evidence="3">Uncharacterized protein</fullName>
    </submittedName>
</protein>
<keyword evidence="2" id="KW-0472">Membrane</keyword>
<name>A0A7W9SQ62_ARMRO</name>
<feature type="compositionally biased region" description="Basic and acidic residues" evidence="1">
    <location>
        <begin position="88"/>
        <end position="105"/>
    </location>
</feature>
<dbReference type="EMBL" id="JACHGW010000002">
    <property type="protein sequence ID" value="MBB6050751.1"/>
    <property type="molecule type" value="Genomic_DNA"/>
</dbReference>
<proteinExistence type="predicted"/>